<feature type="region of interest" description="Disordered" evidence="2">
    <location>
        <begin position="12"/>
        <end position="100"/>
    </location>
</feature>
<name>A0AAN5I3I1_9BILA</name>
<dbReference type="Proteomes" id="UP001328107">
    <property type="component" value="Unassembled WGS sequence"/>
</dbReference>
<dbReference type="InterPro" id="IPR036497">
    <property type="entry name" value="GLTP_sf"/>
</dbReference>
<sequence length="306" mass="34184">LSRSFLVSLSAQRRSTRLVSPLSPSFALSPRVPPRLPYSRTPPPPSPIDRHEMLITNVNGEKPEMRTGREPSSSMTPTRTCSSDSLASPADSHRGSRSGSSRFRRFFDASLAEKDDVLLLPLCEIYFELSIMMSSWNYVFQMAVVDLQKKVERIRAAVAAHPEKYRSTRSAAEHERATGHFLRNTGVTQIIFSLHRTMRFTIAFLDGVRRADASVEYPSLLPQSSLSLEMSTVAREAYLASVARHHNWPTRKMAGVVMGGLPARSDLMSSILKQDGNGVSESQFLEGFLKRAEILRDRCDSILGKE</sequence>
<dbReference type="AlphaFoldDB" id="A0AAN5I3I1"/>
<feature type="compositionally biased region" description="Polar residues" evidence="2">
    <location>
        <begin position="70"/>
        <end position="86"/>
    </location>
</feature>
<feature type="non-terminal residue" evidence="4">
    <location>
        <position position="1"/>
    </location>
</feature>
<protein>
    <recommendedName>
        <fullName evidence="3">Glycolipid transfer protein domain-containing protein</fullName>
    </recommendedName>
</protein>
<dbReference type="GO" id="GO:1902387">
    <property type="term" value="F:ceramide 1-phosphate binding"/>
    <property type="evidence" value="ECO:0007669"/>
    <property type="project" value="TreeGrafter"/>
</dbReference>
<reference evidence="5" key="1">
    <citation type="submission" date="2022-10" db="EMBL/GenBank/DDBJ databases">
        <title>Genome assembly of Pristionchus species.</title>
        <authorList>
            <person name="Yoshida K."/>
            <person name="Sommer R.J."/>
        </authorList>
    </citation>
    <scope>NUCLEOTIDE SEQUENCE [LARGE SCALE GENOMIC DNA]</scope>
    <source>
        <strain evidence="5">RS5460</strain>
    </source>
</reference>
<evidence type="ECO:0000313" key="5">
    <source>
        <dbReference type="Proteomes" id="UP001328107"/>
    </source>
</evidence>
<dbReference type="InterPro" id="IPR014830">
    <property type="entry name" value="Glycolipid_transfer_prot_dom"/>
</dbReference>
<dbReference type="Pfam" id="PF08718">
    <property type="entry name" value="GLTP"/>
    <property type="match status" value="1"/>
</dbReference>
<dbReference type="GO" id="GO:1902388">
    <property type="term" value="F:ceramide 1-phosphate transfer activity"/>
    <property type="evidence" value="ECO:0007669"/>
    <property type="project" value="TreeGrafter"/>
</dbReference>
<evidence type="ECO:0000259" key="3">
    <source>
        <dbReference type="Pfam" id="PF08718"/>
    </source>
</evidence>
<gene>
    <name evidence="4" type="ORF">PMAYCL1PPCAC_19816</name>
</gene>
<evidence type="ECO:0000256" key="1">
    <source>
        <dbReference type="ARBA" id="ARBA00022448"/>
    </source>
</evidence>
<proteinExistence type="predicted"/>
<dbReference type="GO" id="GO:0016020">
    <property type="term" value="C:membrane"/>
    <property type="evidence" value="ECO:0007669"/>
    <property type="project" value="TreeGrafter"/>
</dbReference>
<feature type="domain" description="Glycolipid transfer protein" evidence="3">
    <location>
        <begin position="119"/>
        <end position="271"/>
    </location>
</feature>
<dbReference type="EMBL" id="BTRK01000004">
    <property type="protein sequence ID" value="GMR49621.1"/>
    <property type="molecule type" value="Genomic_DNA"/>
</dbReference>
<dbReference type="Gene3D" id="1.10.3520.10">
    <property type="entry name" value="Glycolipid transfer protein"/>
    <property type="match status" value="1"/>
</dbReference>
<evidence type="ECO:0000256" key="2">
    <source>
        <dbReference type="SAM" id="MobiDB-lite"/>
    </source>
</evidence>
<evidence type="ECO:0000313" key="4">
    <source>
        <dbReference type="EMBL" id="GMR49621.1"/>
    </source>
</evidence>
<keyword evidence="1" id="KW-0813">Transport</keyword>
<dbReference type="PANTHER" id="PTHR10219">
    <property type="entry name" value="GLYCOLIPID TRANSFER PROTEIN-RELATED"/>
    <property type="match status" value="1"/>
</dbReference>
<dbReference type="GO" id="GO:0005829">
    <property type="term" value="C:cytosol"/>
    <property type="evidence" value="ECO:0007669"/>
    <property type="project" value="TreeGrafter"/>
</dbReference>
<feature type="compositionally biased region" description="Pro residues" evidence="2">
    <location>
        <begin position="31"/>
        <end position="47"/>
    </location>
</feature>
<dbReference type="SUPFAM" id="SSF110004">
    <property type="entry name" value="Glycolipid transfer protein, GLTP"/>
    <property type="match status" value="1"/>
</dbReference>
<dbReference type="PANTHER" id="PTHR10219:SF25">
    <property type="entry name" value="PLECKSTRIN HOMOLOGY DOMAIN-CONTAINING FAMILY A MEMBER 8"/>
    <property type="match status" value="1"/>
</dbReference>
<comment type="caution">
    <text evidence="4">The sequence shown here is derived from an EMBL/GenBank/DDBJ whole genome shotgun (WGS) entry which is preliminary data.</text>
</comment>
<organism evidence="4 5">
    <name type="scientific">Pristionchus mayeri</name>
    <dbReference type="NCBI Taxonomy" id="1317129"/>
    <lineage>
        <taxon>Eukaryota</taxon>
        <taxon>Metazoa</taxon>
        <taxon>Ecdysozoa</taxon>
        <taxon>Nematoda</taxon>
        <taxon>Chromadorea</taxon>
        <taxon>Rhabditida</taxon>
        <taxon>Rhabditina</taxon>
        <taxon>Diplogasteromorpha</taxon>
        <taxon>Diplogasteroidea</taxon>
        <taxon>Neodiplogasteridae</taxon>
        <taxon>Pristionchus</taxon>
    </lineage>
</organism>
<keyword evidence="5" id="KW-1185">Reference proteome</keyword>
<accession>A0AAN5I3I1</accession>